<dbReference type="PATRIC" id="fig|36861.3.peg.1321"/>
<dbReference type="InterPro" id="IPR018685">
    <property type="entry name" value="DUF2173"/>
</dbReference>
<sequence>MPTLDQLMQLPGAYGAIEFSCAGELGDMRGELEPDFAEIVAQMCAANMAIYRMQATGWAKHTGQRGFLPERGFAFLSLDHVMMGMDGKAVLGHSLGFNYDRAYQLFNENAQGDAE</sequence>
<gene>
    <name evidence="1" type="ORF">ABW22_08350</name>
</gene>
<dbReference type="RefSeq" id="WP_059754762.1">
    <property type="nucleotide sequence ID" value="NZ_LDUG01000021.1"/>
</dbReference>
<organism evidence="1 2">
    <name type="scientific">Thiobacillus denitrificans</name>
    <dbReference type="NCBI Taxonomy" id="36861"/>
    <lineage>
        <taxon>Bacteria</taxon>
        <taxon>Pseudomonadati</taxon>
        <taxon>Pseudomonadota</taxon>
        <taxon>Betaproteobacteria</taxon>
        <taxon>Nitrosomonadales</taxon>
        <taxon>Thiobacillaceae</taxon>
        <taxon>Thiobacillus</taxon>
    </lineage>
</organism>
<evidence type="ECO:0000313" key="1">
    <source>
        <dbReference type="EMBL" id="KVW96042.1"/>
    </source>
</evidence>
<dbReference type="STRING" id="1123392.GCA_000376425_01287"/>
<protein>
    <submittedName>
        <fullName evidence="1">Uncharacterized protein</fullName>
    </submittedName>
</protein>
<dbReference type="AlphaFoldDB" id="A0A106BP42"/>
<name>A0A106BP42_THIDE</name>
<dbReference type="Proteomes" id="UP000064243">
    <property type="component" value="Unassembled WGS sequence"/>
</dbReference>
<keyword evidence="2" id="KW-1185">Reference proteome</keyword>
<accession>A0A106BP42</accession>
<dbReference type="EMBL" id="LDUG01000021">
    <property type="protein sequence ID" value="KVW96042.1"/>
    <property type="molecule type" value="Genomic_DNA"/>
</dbReference>
<evidence type="ECO:0000313" key="2">
    <source>
        <dbReference type="Proteomes" id="UP000064243"/>
    </source>
</evidence>
<dbReference type="Pfam" id="PF09941">
    <property type="entry name" value="DUF2173"/>
    <property type="match status" value="1"/>
</dbReference>
<reference evidence="1 2" key="1">
    <citation type="journal article" date="2015" name="Appl. Environ. Microbiol.">
        <title>Aerobic and Anaerobic Thiosulfate Oxidation by a Cold-Adapted, Subglacial Chemoautotroph.</title>
        <authorList>
            <person name="Harrold Z.R."/>
            <person name="Skidmore M.L."/>
            <person name="Hamilton T.L."/>
            <person name="Desch L."/>
            <person name="Amada K."/>
            <person name="van Gelder W."/>
            <person name="Glover K."/>
            <person name="Roden E.E."/>
            <person name="Boyd E.S."/>
        </authorList>
    </citation>
    <scope>NUCLEOTIDE SEQUENCE [LARGE SCALE GENOMIC DNA]</scope>
    <source>
        <strain evidence="1 2">RG</strain>
    </source>
</reference>
<proteinExistence type="predicted"/>
<comment type="caution">
    <text evidence="1">The sequence shown here is derived from an EMBL/GenBank/DDBJ whole genome shotgun (WGS) entry which is preliminary data.</text>
</comment>